<dbReference type="Pfam" id="PF02734">
    <property type="entry name" value="Dak2"/>
    <property type="match status" value="1"/>
</dbReference>
<keyword evidence="1" id="KW-0808">Transferase</keyword>
<sequence length="220" mass="21906">MTDAATTDTVTLDVLDRWVRLSDARLTTEADHLTALDSAIGDADHGTNMLRGFTAIVAKLDATPPQSVPEFFKAVGMTLVSKVGGASGSLYGTLFLDMGKNAPAGASMSAAQWAHALSAGVAAVVARGHAQPGDKTMIDAFAPALTALEAALSGGATLAAAAAAAADAAEQGSADTEPLVARKGRASYLGERSAGHVDPGSASTALLLRAFADAAAGEAA</sequence>
<reference evidence="4 5" key="1">
    <citation type="submission" date="2014-12" db="EMBL/GenBank/DDBJ databases">
        <title>Genome sequencing of Microbacterium hominis TPW29.</title>
        <authorList>
            <person name="Tan P.W."/>
            <person name="Chan K.-G."/>
        </authorList>
    </citation>
    <scope>NUCLEOTIDE SEQUENCE [LARGE SCALE GENOMIC DNA]</scope>
    <source>
        <strain evidence="4 5">TPW29</strain>
    </source>
</reference>
<dbReference type="AlphaFoldDB" id="A0A0B4CDZ1"/>
<evidence type="ECO:0000313" key="5">
    <source>
        <dbReference type="Proteomes" id="UP000031202"/>
    </source>
</evidence>
<dbReference type="InterPro" id="IPR036117">
    <property type="entry name" value="DhaL_dom_sf"/>
</dbReference>
<proteinExistence type="predicted"/>
<dbReference type="PANTHER" id="PTHR28629:SF4">
    <property type="entry name" value="TRIOKINASE_FMN CYCLASE"/>
    <property type="match status" value="1"/>
</dbReference>
<dbReference type="InterPro" id="IPR050861">
    <property type="entry name" value="Dihydroxyacetone_Kinase"/>
</dbReference>
<evidence type="ECO:0000256" key="1">
    <source>
        <dbReference type="ARBA" id="ARBA00022679"/>
    </source>
</evidence>
<accession>A0A0B4CDZ1</accession>
<dbReference type="Proteomes" id="UP000031202">
    <property type="component" value="Unassembled WGS sequence"/>
</dbReference>
<dbReference type="EMBL" id="JWSZ01000003">
    <property type="protein sequence ID" value="KIC59459.1"/>
    <property type="molecule type" value="Genomic_DNA"/>
</dbReference>
<dbReference type="Gene3D" id="1.25.40.340">
    <property type="match status" value="1"/>
</dbReference>
<dbReference type="NCBIfam" id="TIGR02365">
    <property type="entry name" value="dha_L_ycgS"/>
    <property type="match status" value="1"/>
</dbReference>
<gene>
    <name evidence="4" type="ORF">RM52_03080</name>
</gene>
<organism evidence="4 5">
    <name type="scientific">Microbacterium hominis</name>
    <dbReference type="NCBI Taxonomy" id="162426"/>
    <lineage>
        <taxon>Bacteria</taxon>
        <taxon>Bacillati</taxon>
        <taxon>Actinomycetota</taxon>
        <taxon>Actinomycetes</taxon>
        <taxon>Micrococcales</taxon>
        <taxon>Microbacteriaceae</taxon>
        <taxon>Microbacterium</taxon>
    </lineage>
</organism>
<name>A0A0B4CDZ1_9MICO</name>
<keyword evidence="2 4" id="KW-0418">Kinase</keyword>
<dbReference type="GO" id="GO:0019563">
    <property type="term" value="P:glycerol catabolic process"/>
    <property type="evidence" value="ECO:0007669"/>
    <property type="project" value="TreeGrafter"/>
</dbReference>
<dbReference type="InterPro" id="IPR012737">
    <property type="entry name" value="DhaK_L_YcgS"/>
</dbReference>
<dbReference type="SUPFAM" id="SSF101473">
    <property type="entry name" value="DhaL-like"/>
    <property type="match status" value="1"/>
</dbReference>
<dbReference type="FunFam" id="1.25.40.340:FF:000002">
    <property type="entry name" value="Dihydroxyacetone kinase, L subunit"/>
    <property type="match status" value="1"/>
</dbReference>
<evidence type="ECO:0000256" key="2">
    <source>
        <dbReference type="ARBA" id="ARBA00022777"/>
    </source>
</evidence>
<dbReference type="GO" id="GO:0005829">
    <property type="term" value="C:cytosol"/>
    <property type="evidence" value="ECO:0007669"/>
    <property type="project" value="TreeGrafter"/>
</dbReference>
<comment type="caution">
    <text evidence="4">The sequence shown here is derived from an EMBL/GenBank/DDBJ whole genome shotgun (WGS) entry which is preliminary data.</text>
</comment>
<dbReference type="PROSITE" id="PS51480">
    <property type="entry name" value="DHAL"/>
    <property type="match status" value="1"/>
</dbReference>
<dbReference type="GO" id="GO:0004371">
    <property type="term" value="F:glycerone kinase activity"/>
    <property type="evidence" value="ECO:0007669"/>
    <property type="project" value="InterPro"/>
</dbReference>
<protein>
    <submittedName>
        <fullName evidence="4">Dihydroxyacetone kinase</fullName>
    </submittedName>
</protein>
<evidence type="ECO:0000313" key="4">
    <source>
        <dbReference type="EMBL" id="KIC59459.1"/>
    </source>
</evidence>
<dbReference type="RefSeq" id="WP_039412864.1">
    <property type="nucleotide sequence ID" value="NZ_JWSZ01000003.1"/>
</dbReference>
<dbReference type="SMART" id="SM01120">
    <property type="entry name" value="Dak2"/>
    <property type="match status" value="1"/>
</dbReference>
<feature type="domain" description="DhaL" evidence="3">
    <location>
        <begin position="13"/>
        <end position="213"/>
    </location>
</feature>
<dbReference type="PANTHER" id="PTHR28629">
    <property type="entry name" value="TRIOKINASE/FMN CYCLASE"/>
    <property type="match status" value="1"/>
</dbReference>
<evidence type="ECO:0000259" key="3">
    <source>
        <dbReference type="PROSITE" id="PS51480"/>
    </source>
</evidence>
<dbReference type="InterPro" id="IPR004007">
    <property type="entry name" value="DhaL_dom"/>
</dbReference>